<evidence type="ECO:0000313" key="2">
    <source>
        <dbReference type="EMBL" id="KGJ06696.1"/>
    </source>
</evidence>
<gene>
    <name evidence="2" type="ORF">IT41_00530</name>
    <name evidence="3" type="ORF">SAMN04487972_102252</name>
</gene>
<evidence type="ECO:0000259" key="1">
    <source>
        <dbReference type="PROSITE" id="PS51186"/>
    </source>
</evidence>
<dbReference type="InterPro" id="IPR016181">
    <property type="entry name" value="Acyl_CoA_acyltransferase"/>
</dbReference>
<feature type="domain" description="N-acetyltransferase" evidence="1">
    <location>
        <begin position="1"/>
        <end position="134"/>
    </location>
</feature>
<dbReference type="STRING" id="376733.SAMN04487972_102252"/>
<accession>A0A099F8X4</accession>
<dbReference type="PROSITE" id="PS51186">
    <property type="entry name" value="GNAT"/>
    <property type="match status" value="1"/>
</dbReference>
<dbReference type="SUPFAM" id="SSF55729">
    <property type="entry name" value="Acyl-CoA N-acyltransferases (Nat)"/>
    <property type="match status" value="1"/>
</dbReference>
<evidence type="ECO:0000313" key="3">
    <source>
        <dbReference type="EMBL" id="SFA42128.1"/>
    </source>
</evidence>
<dbReference type="Proteomes" id="UP000182312">
    <property type="component" value="Unassembled WGS sequence"/>
</dbReference>
<dbReference type="Gene3D" id="3.40.630.30">
    <property type="match status" value="1"/>
</dbReference>
<reference evidence="2 4" key="1">
    <citation type="submission" date="2014-09" db="EMBL/GenBank/DDBJ databases">
        <authorList>
            <person name="McGinnis J.M."/>
            <person name="Wolfgang W.J."/>
        </authorList>
    </citation>
    <scope>NUCLEOTIDE SEQUENCE [LARGE SCALE GENOMIC DNA]</scope>
    <source>
        <strain evidence="2 4">JCM 14014</strain>
    </source>
</reference>
<dbReference type="GO" id="GO:0016747">
    <property type="term" value="F:acyltransferase activity, transferring groups other than amino-acyl groups"/>
    <property type="evidence" value="ECO:0007669"/>
    <property type="project" value="InterPro"/>
</dbReference>
<dbReference type="Pfam" id="PF00583">
    <property type="entry name" value="Acetyltransf_1"/>
    <property type="match status" value="1"/>
</dbReference>
<dbReference type="EMBL" id="JRKN01000001">
    <property type="protein sequence ID" value="KGJ06696.1"/>
    <property type="molecule type" value="Genomic_DNA"/>
</dbReference>
<evidence type="ECO:0000313" key="4">
    <source>
        <dbReference type="Proteomes" id="UP000029846"/>
    </source>
</evidence>
<dbReference type="AlphaFoldDB" id="A0A099F8X4"/>
<dbReference type="InterPro" id="IPR000182">
    <property type="entry name" value="GNAT_dom"/>
</dbReference>
<dbReference type="EMBL" id="FOJO01000002">
    <property type="protein sequence ID" value="SFA42128.1"/>
    <property type="molecule type" value="Genomic_DNA"/>
</dbReference>
<name>A0A099F8X4_9RHOB</name>
<reference evidence="2 4" key="2">
    <citation type="submission" date="2014-10" db="EMBL/GenBank/DDBJ databases">
        <title>Paracoccus sanguinis sp. nov., isolated from clinical specimens of New York State patients.</title>
        <authorList>
            <person name="Mingle L.A."/>
            <person name="Cole J.A."/>
            <person name="Lapierre P."/>
            <person name="Musser K.A."/>
        </authorList>
    </citation>
    <scope>NUCLEOTIDE SEQUENCE [LARGE SCALE GENOMIC DNA]</scope>
    <source>
        <strain evidence="2 4">JCM 14014</strain>
    </source>
</reference>
<keyword evidence="4" id="KW-1185">Reference proteome</keyword>
<sequence>MTPEALAALHARCFPAHPRPWSAAEFTALLSQPLNFLILRPRAFLIGRVIADEAELLTLAVAPEARRQGLALALLDEFTLTSQSRGADEAFLEVASDNAPALALYSGNNWEKSGTRRDYYAPGVDAVIMRRALGPRQTC</sequence>
<dbReference type="RefSeq" id="WP_036737837.1">
    <property type="nucleotide sequence ID" value="NZ_FOJO01000002.1"/>
</dbReference>
<dbReference type="Proteomes" id="UP000029846">
    <property type="component" value="Unassembled WGS sequence"/>
</dbReference>
<protein>
    <submittedName>
        <fullName evidence="2">Alanine acetyltransferase</fullName>
    </submittedName>
    <submittedName>
        <fullName evidence="3">Ribosomal-protein-alanine N-acetyltransferase</fullName>
    </submittedName>
</protein>
<organism evidence="2 4">
    <name type="scientific">Paracoccus halophilus</name>
    <dbReference type="NCBI Taxonomy" id="376733"/>
    <lineage>
        <taxon>Bacteria</taxon>
        <taxon>Pseudomonadati</taxon>
        <taxon>Pseudomonadota</taxon>
        <taxon>Alphaproteobacteria</taxon>
        <taxon>Rhodobacterales</taxon>
        <taxon>Paracoccaceae</taxon>
        <taxon>Paracoccus</taxon>
    </lineage>
</organism>
<dbReference type="OrthoDB" id="9804026at2"/>
<reference evidence="3 5" key="3">
    <citation type="submission" date="2016-10" db="EMBL/GenBank/DDBJ databases">
        <authorList>
            <person name="de Groot N.N."/>
        </authorList>
    </citation>
    <scope>NUCLEOTIDE SEQUENCE [LARGE SCALE GENOMIC DNA]</scope>
    <source>
        <strain evidence="3 5">CGMCC 1.6117</strain>
    </source>
</reference>
<evidence type="ECO:0000313" key="5">
    <source>
        <dbReference type="Proteomes" id="UP000182312"/>
    </source>
</evidence>
<keyword evidence="2" id="KW-0808">Transferase</keyword>
<dbReference type="CDD" id="cd04301">
    <property type="entry name" value="NAT_SF"/>
    <property type="match status" value="1"/>
</dbReference>
<proteinExistence type="predicted"/>
<dbReference type="eggNOG" id="COG0456">
    <property type="taxonomic scope" value="Bacteria"/>
</dbReference>